<dbReference type="PANTHER" id="PTHR42713:SF2">
    <property type="entry name" value="TWO-COMPONENT SENSOR KINASE YESM"/>
    <property type="match status" value="1"/>
</dbReference>
<dbReference type="Gene3D" id="3.30.450.20">
    <property type="entry name" value="PAS domain"/>
    <property type="match status" value="2"/>
</dbReference>
<dbReference type="InterPro" id="IPR033479">
    <property type="entry name" value="dCache_1"/>
</dbReference>
<dbReference type="CDD" id="cd06225">
    <property type="entry name" value="HAMP"/>
    <property type="match status" value="1"/>
</dbReference>
<dbReference type="InterPro" id="IPR029151">
    <property type="entry name" value="Sensor-like_sf"/>
</dbReference>
<dbReference type="GO" id="GO:0016301">
    <property type="term" value="F:kinase activity"/>
    <property type="evidence" value="ECO:0007669"/>
    <property type="project" value="UniProtKB-KW"/>
</dbReference>
<evidence type="ECO:0000256" key="9">
    <source>
        <dbReference type="SAM" id="Phobius"/>
    </source>
</evidence>
<dbReference type="InterPro" id="IPR003594">
    <property type="entry name" value="HATPase_dom"/>
</dbReference>
<keyword evidence="12" id="KW-1185">Reference proteome</keyword>
<evidence type="ECO:0000256" key="3">
    <source>
        <dbReference type="ARBA" id="ARBA00022553"/>
    </source>
</evidence>
<comment type="caution">
    <text evidence="11">The sequence shown here is derived from an EMBL/GenBank/DDBJ whole genome shotgun (WGS) entry which is preliminary data.</text>
</comment>
<feature type="transmembrane region" description="Helical" evidence="9">
    <location>
        <begin position="270"/>
        <end position="289"/>
    </location>
</feature>
<evidence type="ECO:0000313" key="12">
    <source>
        <dbReference type="Proteomes" id="UP001300012"/>
    </source>
</evidence>
<organism evidence="11 12">
    <name type="scientific">Paenibacillus radicis</name>
    <name type="common">ex Xue et al. 2023</name>
    <dbReference type="NCBI Taxonomy" id="2972489"/>
    <lineage>
        <taxon>Bacteria</taxon>
        <taxon>Bacillati</taxon>
        <taxon>Bacillota</taxon>
        <taxon>Bacilli</taxon>
        <taxon>Bacillales</taxon>
        <taxon>Paenibacillaceae</taxon>
        <taxon>Paenibacillus</taxon>
    </lineage>
</organism>
<keyword evidence="2" id="KW-1003">Cell membrane</keyword>
<dbReference type="SUPFAM" id="SSF55874">
    <property type="entry name" value="ATPase domain of HSP90 chaperone/DNA topoisomerase II/histidine kinase"/>
    <property type="match status" value="1"/>
</dbReference>
<dbReference type="RefSeq" id="WP_258213716.1">
    <property type="nucleotide sequence ID" value="NZ_JANQBD010000008.1"/>
</dbReference>
<keyword evidence="8 9" id="KW-0472">Membrane</keyword>
<dbReference type="Pfam" id="PF02518">
    <property type="entry name" value="HATPase_c"/>
    <property type="match status" value="1"/>
</dbReference>
<evidence type="ECO:0000256" key="5">
    <source>
        <dbReference type="ARBA" id="ARBA00022692"/>
    </source>
</evidence>
<proteinExistence type="predicted"/>
<keyword evidence="4" id="KW-0808">Transferase</keyword>
<dbReference type="InterPro" id="IPR051552">
    <property type="entry name" value="HptR"/>
</dbReference>
<dbReference type="SUPFAM" id="SSF158472">
    <property type="entry name" value="HAMP domain-like"/>
    <property type="match status" value="1"/>
</dbReference>
<feature type="domain" description="HAMP" evidence="10">
    <location>
        <begin position="290"/>
        <end position="342"/>
    </location>
</feature>
<evidence type="ECO:0000259" key="10">
    <source>
        <dbReference type="PROSITE" id="PS50885"/>
    </source>
</evidence>
<keyword evidence="3" id="KW-0597">Phosphoprotein</keyword>
<dbReference type="SMART" id="SM00304">
    <property type="entry name" value="HAMP"/>
    <property type="match status" value="1"/>
</dbReference>
<dbReference type="InterPro" id="IPR010559">
    <property type="entry name" value="Sig_transdc_His_kin_internal"/>
</dbReference>
<dbReference type="CDD" id="cd18773">
    <property type="entry name" value="PDC1_HK_sensor"/>
    <property type="match status" value="1"/>
</dbReference>
<dbReference type="PANTHER" id="PTHR42713">
    <property type="entry name" value="HISTIDINE KINASE-RELATED"/>
    <property type="match status" value="1"/>
</dbReference>
<dbReference type="Pfam" id="PF00672">
    <property type="entry name" value="HAMP"/>
    <property type="match status" value="1"/>
</dbReference>
<dbReference type="PROSITE" id="PS50885">
    <property type="entry name" value="HAMP"/>
    <property type="match status" value="1"/>
</dbReference>
<comment type="subcellular location">
    <subcellularLocation>
        <location evidence="1">Cell membrane</location>
        <topology evidence="1">Multi-pass membrane protein</topology>
    </subcellularLocation>
</comment>
<reference evidence="11 12" key="1">
    <citation type="submission" date="2022-08" db="EMBL/GenBank/DDBJ databases">
        <title>Paenibacillus endoradicis sp. nov., Paenibacillus radicibacter sp. nov and Paenibacillus pararadicis sp. nov., three cold-adapted plant growth-promoting bacteria isolated from root of Larix gmelinii in Great Khingan.</title>
        <authorList>
            <person name="Xue H."/>
        </authorList>
    </citation>
    <scope>NUCLEOTIDE SEQUENCE [LARGE SCALE GENOMIC DNA]</scope>
    <source>
        <strain evidence="11 12">N5-1-1-5</strain>
    </source>
</reference>
<keyword evidence="6 11" id="KW-0418">Kinase</keyword>
<evidence type="ECO:0000313" key="11">
    <source>
        <dbReference type="EMBL" id="MCR8632125.1"/>
    </source>
</evidence>
<dbReference type="Gene3D" id="6.10.340.10">
    <property type="match status" value="1"/>
</dbReference>
<dbReference type="EMBL" id="JANQBD010000008">
    <property type="protein sequence ID" value="MCR8632125.1"/>
    <property type="molecule type" value="Genomic_DNA"/>
</dbReference>
<keyword evidence="7 9" id="KW-1133">Transmembrane helix</keyword>
<accession>A0ABT1YG02</accession>
<dbReference type="SUPFAM" id="SSF103190">
    <property type="entry name" value="Sensory domain-like"/>
    <property type="match status" value="1"/>
</dbReference>
<evidence type="ECO:0000256" key="1">
    <source>
        <dbReference type="ARBA" id="ARBA00004651"/>
    </source>
</evidence>
<dbReference type="InterPro" id="IPR003660">
    <property type="entry name" value="HAMP_dom"/>
</dbReference>
<evidence type="ECO:0000256" key="7">
    <source>
        <dbReference type="ARBA" id="ARBA00022989"/>
    </source>
</evidence>
<dbReference type="Proteomes" id="UP001300012">
    <property type="component" value="Unassembled WGS sequence"/>
</dbReference>
<dbReference type="Pfam" id="PF02743">
    <property type="entry name" value="dCache_1"/>
    <property type="match status" value="1"/>
</dbReference>
<dbReference type="SMART" id="SM00387">
    <property type="entry name" value="HATPase_c"/>
    <property type="match status" value="1"/>
</dbReference>
<evidence type="ECO:0000256" key="4">
    <source>
        <dbReference type="ARBA" id="ARBA00022679"/>
    </source>
</evidence>
<dbReference type="InterPro" id="IPR036890">
    <property type="entry name" value="HATPase_C_sf"/>
</dbReference>
<dbReference type="Pfam" id="PF06580">
    <property type="entry name" value="His_kinase"/>
    <property type="match status" value="1"/>
</dbReference>
<evidence type="ECO:0000256" key="2">
    <source>
        <dbReference type="ARBA" id="ARBA00022475"/>
    </source>
</evidence>
<name>A0ABT1YG02_9BACL</name>
<protein>
    <submittedName>
        <fullName evidence="11">Sensor histidine kinase</fullName>
    </submittedName>
</protein>
<gene>
    <name evidence="11" type="ORF">NV381_13015</name>
</gene>
<evidence type="ECO:0000256" key="8">
    <source>
        <dbReference type="ARBA" id="ARBA00023136"/>
    </source>
</evidence>
<sequence>MLISFVMIGIIGAVLYVGISRVVLEDSIQSSNMAISKSGTLVEMYIDRLKVLTTLLARNPQTIQTLSSPTKAGEKDELQFINNVLLSDPYIKSVVVIGKDGYVLSNEKELNMRRSSKMMDEPWYVAAINSTNPVLTSARMQKFSMDKDNWVISMSQEIKDADNRNLGVVLLDIEYKGIEDYLNDLELGSKGFAFIINSKGNIVYHKDPAYFTDPAKQEQLRKISLTKEGFDNSQNLLVYKTELKNSDWSLVGVSSLDGLQQIRYQLLQSFAVVGLGLLLLIMVVSPFIAKSITRPIHQLEQAMQKVKTGTLEVSVSETGVAEVQGLAQHFNTMVSEIRRLMQEIETKEKALHTYELSVLHSQINPHFLYNTLDAIVWMAEFNESERVISMTKALAKFFQLSLSGGSELTTVENEMNHVSQYLYIQKERYGEKLHYQIHFDPLLSTEVIPKIILQPLVENAIYHGIREKEGSGFLEITCGKTDGGDIMFVVKDDGVGFEPDSHSQALAPEQPSSLPKLGGVGINNVDDRLKLYYGKEYGVAIQSQLGEGTTVRVVIPSKIRK</sequence>
<dbReference type="Gene3D" id="3.30.565.10">
    <property type="entry name" value="Histidine kinase-like ATPase, C-terminal domain"/>
    <property type="match status" value="1"/>
</dbReference>
<evidence type="ECO:0000256" key="6">
    <source>
        <dbReference type="ARBA" id="ARBA00022777"/>
    </source>
</evidence>
<dbReference type="CDD" id="cd12912">
    <property type="entry name" value="PDC2_MCP_like"/>
    <property type="match status" value="1"/>
</dbReference>
<feature type="transmembrane region" description="Helical" evidence="9">
    <location>
        <begin position="6"/>
        <end position="24"/>
    </location>
</feature>
<keyword evidence="5 9" id="KW-0812">Transmembrane</keyword>